<evidence type="ECO:0000256" key="2">
    <source>
        <dbReference type="SAM" id="SignalP"/>
    </source>
</evidence>
<gene>
    <name evidence="3" type="ORF">CRN84_02410</name>
</gene>
<dbReference type="NCBIfam" id="NF040711">
    <property type="entry name" value="partner_SinI"/>
    <property type="match status" value="1"/>
</dbReference>
<reference evidence="4" key="1">
    <citation type="submission" date="2017-09" db="EMBL/GenBank/DDBJ databases">
        <title>FDA dAtabase for Regulatory Grade micrObial Sequences (FDA-ARGOS): Supporting development and validation of Infectious Disease Dx tests.</title>
        <authorList>
            <person name="Minogue T."/>
            <person name="Wolcott M."/>
            <person name="Wasieloski L."/>
            <person name="Aguilar W."/>
            <person name="Moore D."/>
            <person name="Tallon L."/>
            <person name="Sadzewicz L."/>
            <person name="Ott S."/>
            <person name="Zhao X."/>
            <person name="Nagaraj S."/>
            <person name="Vavikolanu K."/>
            <person name="Aluvathingal J."/>
            <person name="Nadendla S."/>
            <person name="Sichtig H."/>
        </authorList>
    </citation>
    <scope>NUCLEOTIDE SEQUENCE [LARGE SCALE GENOMIC DNA]</scope>
    <source>
        <strain evidence="4">FDAARGOS_387</strain>
    </source>
</reference>
<feature type="region of interest" description="Disordered" evidence="1">
    <location>
        <begin position="165"/>
        <end position="190"/>
    </location>
</feature>
<evidence type="ECO:0000313" key="4">
    <source>
        <dbReference type="Proteomes" id="UP000224974"/>
    </source>
</evidence>
<evidence type="ECO:0000256" key="1">
    <source>
        <dbReference type="SAM" id="MobiDB-lite"/>
    </source>
</evidence>
<accession>A0A2C6DAM7</accession>
<keyword evidence="2" id="KW-0732">Signal</keyword>
<dbReference type="RefSeq" id="WP_099044014.1">
    <property type="nucleotide sequence ID" value="NZ_PDDX01000001.1"/>
</dbReference>
<keyword evidence="4" id="KW-1185">Reference proteome</keyword>
<dbReference type="Proteomes" id="UP000224974">
    <property type="component" value="Unassembled WGS sequence"/>
</dbReference>
<dbReference type="GO" id="GO:0016740">
    <property type="term" value="F:transferase activity"/>
    <property type="evidence" value="ECO:0007669"/>
    <property type="project" value="UniProtKB-KW"/>
</dbReference>
<feature type="signal peptide" evidence="2">
    <location>
        <begin position="1"/>
        <end position="28"/>
    </location>
</feature>
<dbReference type="EMBL" id="PDDX01000001">
    <property type="protein sequence ID" value="PHI28266.1"/>
    <property type="molecule type" value="Genomic_DNA"/>
</dbReference>
<keyword evidence="3" id="KW-0808">Transferase</keyword>
<evidence type="ECO:0000313" key="3">
    <source>
        <dbReference type="EMBL" id="PHI28266.1"/>
    </source>
</evidence>
<dbReference type="AlphaFoldDB" id="A0A2C6DAM7"/>
<dbReference type="InterPro" id="IPR047745">
    <property type="entry name" value="SinI-like"/>
</dbReference>
<name>A0A2C6DAM7_9GAMM</name>
<dbReference type="OrthoDB" id="6481112at2"/>
<organism evidence="3 4">
    <name type="scientific">Budvicia aquatica</name>
    <dbReference type="NCBI Taxonomy" id="82979"/>
    <lineage>
        <taxon>Bacteria</taxon>
        <taxon>Pseudomonadati</taxon>
        <taxon>Pseudomonadota</taxon>
        <taxon>Gammaproteobacteria</taxon>
        <taxon>Enterobacterales</taxon>
        <taxon>Budviciaceae</taxon>
        <taxon>Budvicia</taxon>
    </lineage>
</organism>
<feature type="chain" id="PRO_5012858267" evidence="2">
    <location>
        <begin position="29"/>
        <end position="297"/>
    </location>
</feature>
<comment type="caution">
    <text evidence="3">The sequence shown here is derived from an EMBL/GenBank/DDBJ whole genome shotgun (WGS) entry which is preliminary data.</text>
</comment>
<protein>
    <submittedName>
        <fullName evidence="3">Ornithine carbamoyltransferase</fullName>
    </submittedName>
</protein>
<proteinExistence type="predicted"/>
<sequence>MKKSNTFTLKKLVLALALAGYTMSSAYAVMTPPTGTIQGTAPVLSAASNSAQHAVDFSGTYAVANKLSSGDTIVMTYDYTDADGDDDDSSLNTRVTWHYTPAGGGADVLIASVGVNATSATPGTSTIILPAAAIGATVIKATIQEYSKSGDPIAGQTITIADTSLSTAPGGGGGGGTPTNPGPVLPGTGVTPGIYASGDSTFTNNLIGALGTNLKVGDTYVFKLWDSAAVGTTDLTATVPNYTWHLVGTSATDGITGDFTTSVSGGDFTIPVNSAADGTTLTGSDDGAQGFGLAVDY</sequence>